<dbReference type="RefSeq" id="WP_275230126.1">
    <property type="nucleotide sequence ID" value="NZ_JARESE010000070.1"/>
</dbReference>
<dbReference type="Gene3D" id="3.10.180.10">
    <property type="entry name" value="2,3-Dihydroxybiphenyl 1,2-Dioxygenase, domain 1"/>
    <property type="match status" value="1"/>
</dbReference>
<dbReference type="SUPFAM" id="SSF54593">
    <property type="entry name" value="Glyoxalase/Bleomycin resistance protein/Dihydroxybiphenyl dioxygenase"/>
    <property type="match status" value="1"/>
</dbReference>
<reference evidence="2 3" key="1">
    <citation type="submission" date="2023-03" db="EMBL/GenBank/DDBJ databases">
        <title>NovoSphingobium album sp. nov. isolated from polycyclic aromatic hydrocarbons- and heavy-metal polluted soil.</title>
        <authorList>
            <person name="Liu Z."/>
            <person name="Wang K."/>
        </authorList>
    </citation>
    <scope>NUCLEOTIDE SEQUENCE [LARGE SCALE GENOMIC DNA]</scope>
    <source>
        <strain evidence="2 3">H3SJ31-1</strain>
    </source>
</reference>
<sequence>MIDHMGIGASDFAASRRFYDAALAPLGYVPLMEVTAEETGGYHGIGYGKDGKPAFWLGNDGPRGTGIHVAFSASCRAAVDAFYKAALASGGRDHGAPGLRPHYHANYYAAFALDPDGINVEAVCHAAE</sequence>
<dbReference type="PANTHER" id="PTHR35006">
    <property type="entry name" value="GLYOXALASE FAMILY PROTEIN (AFU_ORTHOLOGUE AFUA_5G14830)"/>
    <property type="match status" value="1"/>
</dbReference>
<feature type="domain" description="VOC" evidence="1">
    <location>
        <begin position="1"/>
        <end position="125"/>
    </location>
</feature>
<proteinExistence type="predicted"/>
<comment type="caution">
    <text evidence="2">The sequence shown here is derived from an EMBL/GenBank/DDBJ whole genome shotgun (WGS) entry which is preliminary data.</text>
</comment>
<accession>A0ABT5WVS8</accession>
<protein>
    <submittedName>
        <fullName evidence="2">VOC family protein</fullName>
    </submittedName>
</protein>
<gene>
    <name evidence="2" type="ORF">PYV00_20150</name>
</gene>
<dbReference type="InterPro" id="IPR037523">
    <property type="entry name" value="VOC_core"/>
</dbReference>
<dbReference type="InterPro" id="IPR029068">
    <property type="entry name" value="Glyas_Bleomycin-R_OHBP_Dase"/>
</dbReference>
<evidence type="ECO:0000313" key="3">
    <source>
        <dbReference type="Proteomes" id="UP001216253"/>
    </source>
</evidence>
<organism evidence="2 3">
    <name type="scientific">Novosphingobium album</name>
    <name type="common">ex Liu et al. 2023</name>
    <dbReference type="NCBI Taxonomy" id="3031130"/>
    <lineage>
        <taxon>Bacteria</taxon>
        <taxon>Pseudomonadati</taxon>
        <taxon>Pseudomonadota</taxon>
        <taxon>Alphaproteobacteria</taxon>
        <taxon>Sphingomonadales</taxon>
        <taxon>Sphingomonadaceae</taxon>
        <taxon>Novosphingobium</taxon>
    </lineage>
</organism>
<dbReference type="PROSITE" id="PS51819">
    <property type="entry name" value="VOC"/>
    <property type="match status" value="1"/>
</dbReference>
<dbReference type="Pfam" id="PF00903">
    <property type="entry name" value="Glyoxalase"/>
    <property type="match status" value="1"/>
</dbReference>
<keyword evidence="3" id="KW-1185">Reference proteome</keyword>
<dbReference type="CDD" id="cd07262">
    <property type="entry name" value="VOC_like"/>
    <property type="match status" value="1"/>
</dbReference>
<name>A0ABT5WVS8_9SPHN</name>
<dbReference type="Proteomes" id="UP001216253">
    <property type="component" value="Unassembled WGS sequence"/>
</dbReference>
<evidence type="ECO:0000259" key="1">
    <source>
        <dbReference type="PROSITE" id="PS51819"/>
    </source>
</evidence>
<dbReference type="InterPro" id="IPR004360">
    <property type="entry name" value="Glyas_Fos-R_dOase_dom"/>
</dbReference>
<dbReference type="PANTHER" id="PTHR35006:SF2">
    <property type="entry name" value="GLYOXALASE FAMILY PROTEIN (AFU_ORTHOLOGUE AFUA_5G14830)"/>
    <property type="match status" value="1"/>
</dbReference>
<evidence type="ECO:0000313" key="2">
    <source>
        <dbReference type="EMBL" id="MDE8654009.1"/>
    </source>
</evidence>
<dbReference type="EMBL" id="JARESE010000070">
    <property type="protein sequence ID" value="MDE8654009.1"/>
    <property type="molecule type" value="Genomic_DNA"/>
</dbReference>